<dbReference type="GO" id="GO:0005794">
    <property type="term" value="C:Golgi apparatus"/>
    <property type="evidence" value="ECO:0007669"/>
    <property type="project" value="TreeGrafter"/>
</dbReference>
<dbReference type="GO" id="GO:0046872">
    <property type="term" value="F:metal ion binding"/>
    <property type="evidence" value="ECO:0007669"/>
    <property type="project" value="UniProtKB-KW"/>
</dbReference>
<evidence type="ECO:0000256" key="4">
    <source>
        <dbReference type="PIRSR" id="PIRSR606689-2"/>
    </source>
</evidence>
<feature type="binding site" evidence="3">
    <location>
        <begin position="135"/>
        <end position="138"/>
    </location>
    <ligand>
        <name>GTP</name>
        <dbReference type="ChEBI" id="CHEBI:37565"/>
    </ligand>
</feature>
<sequence>MFHLAQSLYESWNRKEEYSILILGLDNAGKTTFLEQLKSEYIPNYKKLPPNRILPTVGQNVGTIPFTSKTQLKFWDVGGQNELRQFWSEYYQTAHAIIFVIDSCDKERLVECANVMTTIVNDEAVEGLPILMLANKQDIVDDMVNKLELQDIKEIFNPIAESLNARDSRVLPISAITGDGVKEAIEWLEIRIIRNKTNRPPVLH</sequence>
<keyword evidence="6" id="KW-1185">Reference proteome</keyword>
<dbReference type="InterPro" id="IPR005225">
    <property type="entry name" value="Small_GTP-bd"/>
</dbReference>
<dbReference type="GO" id="GO:0006886">
    <property type="term" value="P:intracellular protein transport"/>
    <property type="evidence" value="ECO:0007669"/>
    <property type="project" value="TreeGrafter"/>
</dbReference>
<dbReference type="SUPFAM" id="SSF52540">
    <property type="entry name" value="P-loop containing nucleoside triphosphate hydrolases"/>
    <property type="match status" value="1"/>
</dbReference>
<evidence type="ECO:0000256" key="3">
    <source>
        <dbReference type="PIRSR" id="PIRSR606689-1"/>
    </source>
</evidence>
<evidence type="ECO:0000313" key="6">
    <source>
        <dbReference type="Proteomes" id="UP001165063"/>
    </source>
</evidence>
<keyword evidence="4" id="KW-0460">Magnesium</keyword>
<organism evidence="5 6">
    <name type="scientific">Ambrosiozyma monospora</name>
    <name type="common">Yeast</name>
    <name type="synonym">Endomycopsis monosporus</name>
    <dbReference type="NCBI Taxonomy" id="43982"/>
    <lineage>
        <taxon>Eukaryota</taxon>
        <taxon>Fungi</taxon>
        <taxon>Dikarya</taxon>
        <taxon>Ascomycota</taxon>
        <taxon>Saccharomycotina</taxon>
        <taxon>Pichiomycetes</taxon>
        <taxon>Pichiales</taxon>
        <taxon>Pichiaceae</taxon>
        <taxon>Ambrosiozyma</taxon>
    </lineage>
</organism>
<keyword evidence="2 3" id="KW-0342">GTP-binding</keyword>
<dbReference type="InterPro" id="IPR027417">
    <property type="entry name" value="P-loop_NTPase"/>
</dbReference>
<dbReference type="GO" id="GO:0003924">
    <property type="term" value="F:GTPase activity"/>
    <property type="evidence" value="ECO:0007669"/>
    <property type="project" value="InterPro"/>
</dbReference>
<dbReference type="PRINTS" id="PR00449">
    <property type="entry name" value="RASTRNSFRMNG"/>
</dbReference>
<dbReference type="PANTHER" id="PTHR45909:SF1">
    <property type="entry name" value="ADP-RIBOSYLATION FACTOR-RELATED PROTEIN 1"/>
    <property type="match status" value="1"/>
</dbReference>
<proteinExistence type="predicted"/>
<dbReference type="AlphaFoldDB" id="A0A9W6YV32"/>
<accession>A0A9W6YV32</accession>
<dbReference type="GO" id="GO:0043001">
    <property type="term" value="P:Golgi to plasma membrane protein transport"/>
    <property type="evidence" value="ECO:0007669"/>
    <property type="project" value="TreeGrafter"/>
</dbReference>
<dbReference type="PANTHER" id="PTHR45909">
    <property type="entry name" value="ADP-RIBOSYLATION FACTOR-RELATED PROTEIN 1"/>
    <property type="match status" value="1"/>
</dbReference>
<feature type="binding site" evidence="4">
    <location>
        <position position="56"/>
    </location>
    <ligand>
        <name>Mg(2+)</name>
        <dbReference type="ChEBI" id="CHEBI:18420"/>
    </ligand>
</feature>
<name>A0A9W6YV32_AMBMO</name>
<dbReference type="InterPro" id="IPR006689">
    <property type="entry name" value="Small_GTPase_ARF/SAR"/>
</dbReference>
<dbReference type="Proteomes" id="UP001165063">
    <property type="component" value="Unassembled WGS sequence"/>
</dbReference>
<feature type="binding site" evidence="3">
    <location>
        <position position="79"/>
    </location>
    <ligand>
        <name>GTP</name>
        <dbReference type="ChEBI" id="CHEBI:37565"/>
    </ligand>
</feature>
<feature type="binding site" evidence="4">
    <location>
        <position position="31"/>
    </location>
    <ligand>
        <name>Mg(2+)</name>
        <dbReference type="ChEBI" id="CHEBI:18420"/>
    </ligand>
</feature>
<dbReference type="InterPro" id="IPR024156">
    <property type="entry name" value="Small_GTPase_ARF"/>
</dbReference>
<dbReference type="OrthoDB" id="414781at2759"/>
<dbReference type="PROSITE" id="PS51417">
    <property type="entry name" value="ARF"/>
    <property type="match status" value="1"/>
</dbReference>
<dbReference type="GO" id="GO:0005525">
    <property type="term" value="F:GTP binding"/>
    <property type="evidence" value="ECO:0007669"/>
    <property type="project" value="UniProtKB-KW"/>
</dbReference>
<gene>
    <name evidence="5" type="ORF">Amon01_000314900</name>
</gene>
<dbReference type="NCBIfam" id="TIGR00231">
    <property type="entry name" value="small_GTP"/>
    <property type="match status" value="1"/>
</dbReference>
<evidence type="ECO:0000256" key="1">
    <source>
        <dbReference type="ARBA" id="ARBA00022741"/>
    </source>
</evidence>
<dbReference type="SMART" id="SM00177">
    <property type="entry name" value="ARF"/>
    <property type="match status" value="1"/>
</dbReference>
<dbReference type="Pfam" id="PF00025">
    <property type="entry name" value="Arf"/>
    <property type="match status" value="1"/>
</dbReference>
<keyword evidence="1 3" id="KW-0547">Nucleotide-binding</keyword>
<protein>
    <submittedName>
        <fullName evidence="5">Unnamed protein product</fullName>
    </submittedName>
</protein>
<reference evidence="5" key="1">
    <citation type="submission" date="2023-04" db="EMBL/GenBank/DDBJ databases">
        <title>Ambrosiozyma monospora NBRC 1965.</title>
        <authorList>
            <person name="Ichikawa N."/>
            <person name="Sato H."/>
            <person name="Tonouchi N."/>
        </authorList>
    </citation>
    <scope>NUCLEOTIDE SEQUENCE</scope>
    <source>
        <strain evidence="5">NBRC 1965</strain>
    </source>
</reference>
<feature type="binding site" evidence="3">
    <location>
        <begin position="24"/>
        <end position="31"/>
    </location>
    <ligand>
        <name>GTP</name>
        <dbReference type="ChEBI" id="CHEBI:37565"/>
    </ligand>
</feature>
<dbReference type="PROSITE" id="PS51419">
    <property type="entry name" value="RAB"/>
    <property type="match status" value="1"/>
</dbReference>
<dbReference type="Gene3D" id="3.40.50.300">
    <property type="entry name" value="P-loop containing nucleotide triphosphate hydrolases"/>
    <property type="match status" value="1"/>
</dbReference>
<dbReference type="GO" id="GO:0034067">
    <property type="term" value="P:protein localization to Golgi apparatus"/>
    <property type="evidence" value="ECO:0007669"/>
    <property type="project" value="TreeGrafter"/>
</dbReference>
<keyword evidence="4" id="KW-0479">Metal-binding</keyword>
<comment type="caution">
    <text evidence="5">The sequence shown here is derived from an EMBL/GenBank/DDBJ whole genome shotgun (WGS) entry which is preliminary data.</text>
</comment>
<dbReference type="SMART" id="SM00178">
    <property type="entry name" value="SAR"/>
    <property type="match status" value="1"/>
</dbReference>
<evidence type="ECO:0000313" key="5">
    <source>
        <dbReference type="EMBL" id="GMG25661.1"/>
    </source>
</evidence>
<dbReference type="FunFam" id="3.40.50.300:FF:001317">
    <property type="entry name" value="Putative ADP-ribosylation factor"/>
    <property type="match status" value="1"/>
</dbReference>
<dbReference type="EMBL" id="BSXU01001275">
    <property type="protein sequence ID" value="GMG25661.1"/>
    <property type="molecule type" value="Genomic_DNA"/>
</dbReference>
<evidence type="ECO:0000256" key="2">
    <source>
        <dbReference type="ARBA" id="ARBA00023134"/>
    </source>
</evidence>